<feature type="transmembrane region" description="Helical" evidence="8">
    <location>
        <begin position="566"/>
        <end position="586"/>
    </location>
</feature>
<dbReference type="OrthoDB" id="5377623at2759"/>
<evidence type="ECO:0000256" key="7">
    <source>
        <dbReference type="SAM" id="MobiDB-lite"/>
    </source>
</evidence>
<keyword evidence="6 8" id="KW-0472">Membrane</keyword>
<feature type="chain" id="PRO_5025649621" evidence="9">
    <location>
        <begin position="25"/>
        <end position="919"/>
    </location>
</feature>
<dbReference type="GO" id="GO:0055085">
    <property type="term" value="P:transmembrane transport"/>
    <property type="evidence" value="ECO:0007669"/>
    <property type="project" value="TreeGrafter"/>
</dbReference>
<dbReference type="PANTHER" id="PTHR31145">
    <property type="entry name" value="INTEGRAL MEMBRANE PROTEIN (AFU_ORTHOLOGUE AFUA_7G01610)"/>
    <property type="match status" value="1"/>
</dbReference>
<dbReference type="SMART" id="SM01320">
    <property type="entry name" value="TRP_N"/>
    <property type="match status" value="1"/>
</dbReference>
<feature type="compositionally biased region" description="Basic and acidic residues" evidence="7">
    <location>
        <begin position="910"/>
        <end position="919"/>
    </location>
</feature>
<feature type="transmembrane region" description="Helical" evidence="8">
    <location>
        <begin position="422"/>
        <end position="446"/>
    </location>
</feature>
<accession>A0A6A5SR96</accession>
<evidence type="ECO:0000256" key="9">
    <source>
        <dbReference type="SAM" id="SignalP"/>
    </source>
</evidence>
<comment type="similarity">
    <text evidence="2">Belongs to the transient receptor potential (TRP) ion channel family.</text>
</comment>
<evidence type="ECO:0000256" key="5">
    <source>
        <dbReference type="ARBA" id="ARBA00022989"/>
    </source>
</evidence>
<organism evidence="11 12">
    <name type="scientific">Clathrospora elynae</name>
    <dbReference type="NCBI Taxonomy" id="706981"/>
    <lineage>
        <taxon>Eukaryota</taxon>
        <taxon>Fungi</taxon>
        <taxon>Dikarya</taxon>
        <taxon>Ascomycota</taxon>
        <taxon>Pezizomycotina</taxon>
        <taxon>Dothideomycetes</taxon>
        <taxon>Pleosporomycetidae</taxon>
        <taxon>Pleosporales</taxon>
        <taxon>Diademaceae</taxon>
        <taxon>Clathrospora</taxon>
    </lineage>
</organism>
<evidence type="ECO:0000256" key="4">
    <source>
        <dbReference type="ARBA" id="ARBA00022729"/>
    </source>
</evidence>
<feature type="transmembrane region" description="Helical" evidence="8">
    <location>
        <begin position="592"/>
        <end position="611"/>
    </location>
</feature>
<feature type="compositionally biased region" description="Polar residues" evidence="7">
    <location>
        <begin position="855"/>
        <end position="875"/>
    </location>
</feature>
<dbReference type="InterPro" id="IPR010308">
    <property type="entry name" value="TRP_C"/>
</dbReference>
<proteinExistence type="inferred from homology"/>
<dbReference type="InterPro" id="IPR040241">
    <property type="entry name" value="TRP_Flc/Pkd2-like"/>
</dbReference>
<evidence type="ECO:0000313" key="12">
    <source>
        <dbReference type="Proteomes" id="UP000800038"/>
    </source>
</evidence>
<evidence type="ECO:0000259" key="10">
    <source>
        <dbReference type="SMART" id="SM01320"/>
    </source>
</evidence>
<dbReference type="InterPro" id="IPR032800">
    <property type="entry name" value="TRP_N"/>
</dbReference>
<keyword evidence="5 8" id="KW-1133">Transmembrane helix</keyword>
<feature type="transmembrane region" description="Helical" evidence="8">
    <location>
        <begin position="231"/>
        <end position="251"/>
    </location>
</feature>
<dbReference type="PANTHER" id="PTHR31145:SF7">
    <property type="entry name" value="TRP-LIKE ION CHANNEL"/>
    <property type="match status" value="1"/>
</dbReference>
<evidence type="ECO:0000256" key="3">
    <source>
        <dbReference type="ARBA" id="ARBA00022692"/>
    </source>
</evidence>
<dbReference type="GO" id="GO:0009272">
    <property type="term" value="P:fungal-type cell wall biogenesis"/>
    <property type="evidence" value="ECO:0007669"/>
    <property type="project" value="TreeGrafter"/>
</dbReference>
<feature type="region of interest" description="Disordered" evidence="7">
    <location>
        <begin position="770"/>
        <end position="919"/>
    </location>
</feature>
<evidence type="ECO:0000256" key="2">
    <source>
        <dbReference type="ARBA" id="ARBA00010642"/>
    </source>
</evidence>
<gene>
    <name evidence="11" type="ORF">EJ02DRAFT_344056</name>
</gene>
<feature type="domain" description="ML-like" evidence="10">
    <location>
        <begin position="47"/>
        <end position="188"/>
    </location>
</feature>
<name>A0A6A5SR96_9PLEO</name>
<feature type="signal peptide" evidence="9">
    <location>
        <begin position="1"/>
        <end position="24"/>
    </location>
</feature>
<dbReference type="Proteomes" id="UP000800038">
    <property type="component" value="Unassembled WGS sequence"/>
</dbReference>
<feature type="transmembrane region" description="Helical" evidence="8">
    <location>
        <begin position="380"/>
        <end position="401"/>
    </location>
</feature>
<evidence type="ECO:0000256" key="8">
    <source>
        <dbReference type="SAM" id="Phobius"/>
    </source>
</evidence>
<dbReference type="AlphaFoldDB" id="A0A6A5SR96"/>
<dbReference type="GO" id="GO:0016020">
    <property type="term" value="C:membrane"/>
    <property type="evidence" value="ECO:0007669"/>
    <property type="project" value="UniProtKB-SubCell"/>
</dbReference>
<feature type="compositionally biased region" description="Polar residues" evidence="7">
    <location>
        <begin position="785"/>
        <end position="799"/>
    </location>
</feature>
<keyword evidence="3 8" id="KW-0812">Transmembrane</keyword>
<dbReference type="Pfam" id="PF06011">
    <property type="entry name" value="TRP"/>
    <property type="match status" value="1"/>
</dbReference>
<reference evidence="11" key="1">
    <citation type="journal article" date="2020" name="Stud. Mycol.">
        <title>101 Dothideomycetes genomes: a test case for predicting lifestyles and emergence of pathogens.</title>
        <authorList>
            <person name="Haridas S."/>
            <person name="Albert R."/>
            <person name="Binder M."/>
            <person name="Bloem J."/>
            <person name="Labutti K."/>
            <person name="Salamov A."/>
            <person name="Andreopoulos B."/>
            <person name="Baker S."/>
            <person name="Barry K."/>
            <person name="Bills G."/>
            <person name="Bluhm B."/>
            <person name="Cannon C."/>
            <person name="Castanera R."/>
            <person name="Culley D."/>
            <person name="Daum C."/>
            <person name="Ezra D."/>
            <person name="Gonzalez J."/>
            <person name="Henrissat B."/>
            <person name="Kuo A."/>
            <person name="Liang C."/>
            <person name="Lipzen A."/>
            <person name="Lutzoni F."/>
            <person name="Magnuson J."/>
            <person name="Mondo S."/>
            <person name="Nolan M."/>
            <person name="Ohm R."/>
            <person name="Pangilinan J."/>
            <person name="Park H.-J."/>
            <person name="Ramirez L."/>
            <person name="Alfaro M."/>
            <person name="Sun H."/>
            <person name="Tritt A."/>
            <person name="Yoshinaga Y."/>
            <person name="Zwiers L.-H."/>
            <person name="Turgeon B."/>
            <person name="Goodwin S."/>
            <person name="Spatafora J."/>
            <person name="Crous P."/>
            <person name="Grigoriev I."/>
        </authorList>
    </citation>
    <scope>NUCLEOTIDE SEQUENCE</scope>
    <source>
        <strain evidence="11">CBS 161.51</strain>
    </source>
</reference>
<evidence type="ECO:0000313" key="11">
    <source>
        <dbReference type="EMBL" id="KAF1943101.1"/>
    </source>
</evidence>
<feature type="transmembrane region" description="Helical" evidence="8">
    <location>
        <begin position="197"/>
        <end position="219"/>
    </location>
</feature>
<keyword evidence="12" id="KW-1185">Reference proteome</keyword>
<feature type="transmembrane region" description="Helical" evidence="8">
    <location>
        <begin position="623"/>
        <end position="641"/>
    </location>
</feature>
<comment type="subcellular location">
    <subcellularLocation>
        <location evidence="1">Membrane</location>
        <topology evidence="1">Multi-pass membrane protein</topology>
    </subcellularLocation>
</comment>
<protein>
    <submittedName>
        <fullName evidence="11">TRP-domain-containing protein</fullName>
    </submittedName>
</protein>
<feature type="compositionally biased region" description="Polar residues" evidence="7">
    <location>
        <begin position="884"/>
        <end position="896"/>
    </location>
</feature>
<feature type="transmembrane region" description="Helical" evidence="8">
    <location>
        <begin position="458"/>
        <end position="481"/>
    </location>
</feature>
<evidence type="ECO:0000256" key="6">
    <source>
        <dbReference type="ARBA" id="ARBA00023136"/>
    </source>
</evidence>
<dbReference type="Pfam" id="PF14558">
    <property type="entry name" value="TRP_N"/>
    <property type="match status" value="1"/>
</dbReference>
<feature type="transmembrane region" description="Helical" evidence="8">
    <location>
        <begin position="653"/>
        <end position="679"/>
    </location>
</feature>
<evidence type="ECO:0000256" key="1">
    <source>
        <dbReference type="ARBA" id="ARBA00004141"/>
    </source>
</evidence>
<keyword evidence="4 9" id="KW-0732">Signal</keyword>
<sequence length="919" mass="101735">MPACRHSLFAICVVLLSLISAAIAQDPEYVVGTIDGVRMLVRNDRQPALYTADYGDCLGNSAINVTRFDAAYYKDNMTIIFHLAGETALKNETLMMNIGVFAYGENRFDLTFDPCKGNIDSACPARAGTPIEAAAIIPINQNDVAGIPELALSIPDFEGQAILRIFSNSTKNEIGCFAAQITNGYTFEQKAAVSSTLAVFTLLAVLSSFATAIYGSIIVDMRKHYAHSLSVSVVFAVWHHIFYSGALSMNWPNVLVAFWSNYAWAGGMIYSEAMQNTINNFIGSNKGNTSHVGAAGTGTNNPTLGGGVDLHQIYTRGLLPEALHIRDTLAKRHLVDASSGFVYYGQPVKPGLPLPGNFSGFAGTLATERIPASNAFMTGLLWLLILIGCVAVLIPAFKGALEGLSRIRLVERDRLAFFRAHYIAYTMAALLRTLLIGFFMMTFLTLFQFSYLALSGPVTVACVVFVGVVFGLGSVAAVACFSRIRTGKYVSEPDRLNIEKRRILKSLPWCRFSRDSKNPQSEDKTYVGSIPWWTIHAMAETTPIHDDEKYTKKFGWLASRYRRTRWWFFVIWLVYEFIRACFLAGASSQPTVQVFGLLAVELIAFIAFICLRPFEGQRLNAVAVYLLGFSKVSTAALSAAFDRRFGVSRIPATVIGIVIIVVQGLLTIALMITILFGAISSYMSVMRERDDVRPKRWSPIRKRYFEHMDFAVQDVPRSRPRPLSVHSIPEVPKTPYFEVKQVKRMAKVEDEDNEFMEEIKNDSSISQLLLPARNSVATGDRPTQRNRTGSLQSQASYSSLPRAARPHRPSWSTQDYCDLSGPGRHRALTPPRIHIQTGSQERVDRQPSPFGANDCRSNTPALSSFAHSYDESNAASPCGRETSRLISTSRASSRPNLETRISEESIPAFPEKRNARETT</sequence>
<dbReference type="EMBL" id="ML976028">
    <property type="protein sequence ID" value="KAF1943101.1"/>
    <property type="molecule type" value="Genomic_DNA"/>
</dbReference>